<evidence type="ECO:0000313" key="3">
    <source>
        <dbReference type="Proteomes" id="UP000683575"/>
    </source>
</evidence>
<sequence>MSRLPHPGAWALAGAAALTTSLVAGPASARTVEVPDGRDVPASADLTSATYRDGEARVEVTAQVRALRRSGRVVALVGAPDSDTVYSATVWPRPDGSVGTRLELVTDVSRSPRSCAVEAAWSVRTSTVEVSVPQSCLRFGRFLEQHYVQVRIAADGGRDSARGVDVGRGSSPGCATAGEIRGLRRGDTKAHVHALLDTAGRFGDGAAGGYSRIYRSCSGGRPWYVDYDGTTDRLEATGRVRGATTNV</sequence>
<name>A0A975SXS0_9ACTN</name>
<reference evidence="2" key="1">
    <citation type="submission" date="2021-06" db="EMBL/GenBank/DDBJ databases">
        <title>Complete genome sequence of Nocardioides sp. G188.</title>
        <authorList>
            <person name="Im W.-T."/>
        </authorList>
    </citation>
    <scope>NUCLEOTIDE SEQUENCE</scope>
    <source>
        <strain evidence="2">G188</strain>
    </source>
</reference>
<dbReference type="Proteomes" id="UP000683575">
    <property type="component" value="Chromosome"/>
</dbReference>
<dbReference type="RefSeq" id="WP_216939425.1">
    <property type="nucleotide sequence ID" value="NZ_CP077062.1"/>
</dbReference>
<gene>
    <name evidence="2" type="ORF">KRR39_21515</name>
</gene>
<dbReference type="EMBL" id="CP077062">
    <property type="protein sequence ID" value="QWZ07915.1"/>
    <property type="molecule type" value="Genomic_DNA"/>
</dbReference>
<feature type="signal peptide" evidence="1">
    <location>
        <begin position="1"/>
        <end position="29"/>
    </location>
</feature>
<keyword evidence="1" id="KW-0732">Signal</keyword>
<evidence type="ECO:0000313" key="2">
    <source>
        <dbReference type="EMBL" id="QWZ07915.1"/>
    </source>
</evidence>
<protein>
    <submittedName>
        <fullName evidence="2">Uncharacterized protein</fullName>
    </submittedName>
</protein>
<organism evidence="2 3">
    <name type="scientific">Nocardioides panacis</name>
    <dbReference type="NCBI Taxonomy" id="2849501"/>
    <lineage>
        <taxon>Bacteria</taxon>
        <taxon>Bacillati</taxon>
        <taxon>Actinomycetota</taxon>
        <taxon>Actinomycetes</taxon>
        <taxon>Propionibacteriales</taxon>
        <taxon>Nocardioidaceae</taxon>
        <taxon>Nocardioides</taxon>
    </lineage>
</organism>
<feature type="chain" id="PRO_5038114677" evidence="1">
    <location>
        <begin position="30"/>
        <end position="247"/>
    </location>
</feature>
<proteinExistence type="predicted"/>
<keyword evidence="3" id="KW-1185">Reference proteome</keyword>
<dbReference type="KEGG" id="nps:KRR39_21515"/>
<evidence type="ECO:0000256" key="1">
    <source>
        <dbReference type="SAM" id="SignalP"/>
    </source>
</evidence>
<dbReference type="AlphaFoldDB" id="A0A975SXS0"/>
<accession>A0A975SXS0</accession>